<feature type="region of interest" description="Disordered" evidence="1">
    <location>
        <begin position="80"/>
        <end position="162"/>
    </location>
</feature>
<feature type="region of interest" description="Disordered" evidence="1">
    <location>
        <begin position="376"/>
        <end position="401"/>
    </location>
</feature>
<evidence type="ECO:0000256" key="1">
    <source>
        <dbReference type="SAM" id="MobiDB-lite"/>
    </source>
</evidence>
<proteinExistence type="predicted"/>
<feature type="compositionally biased region" description="Low complexity" evidence="1">
    <location>
        <begin position="144"/>
        <end position="157"/>
    </location>
</feature>
<evidence type="ECO:0000313" key="3">
    <source>
        <dbReference type="Proteomes" id="UP000092583"/>
    </source>
</evidence>
<keyword evidence="3" id="KW-1185">Reference proteome</keyword>
<dbReference type="OrthoDB" id="3364141at2759"/>
<feature type="compositionally biased region" description="Basic residues" evidence="1">
    <location>
        <begin position="121"/>
        <end position="133"/>
    </location>
</feature>
<feature type="compositionally biased region" description="Basic and acidic residues" evidence="1">
    <location>
        <begin position="260"/>
        <end position="269"/>
    </location>
</feature>
<dbReference type="Proteomes" id="UP000092583">
    <property type="component" value="Unassembled WGS sequence"/>
</dbReference>
<feature type="compositionally biased region" description="Acidic residues" evidence="1">
    <location>
        <begin position="392"/>
        <end position="401"/>
    </location>
</feature>
<feature type="compositionally biased region" description="Low complexity" evidence="1">
    <location>
        <begin position="273"/>
        <end position="291"/>
    </location>
</feature>
<name>A0A1B9J0Y3_9TREE</name>
<reference evidence="3" key="2">
    <citation type="submission" date="2013-12" db="EMBL/GenBank/DDBJ databases">
        <title>Evolution of pathogenesis and genome organization in the Tremellales.</title>
        <authorList>
            <person name="Cuomo C."/>
            <person name="Litvintseva A."/>
            <person name="Heitman J."/>
            <person name="Chen Y."/>
            <person name="Sun S."/>
            <person name="Springer D."/>
            <person name="Dromer F."/>
            <person name="Young S."/>
            <person name="Zeng Q."/>
            <person name="Chapman S."/>
            <person name="Gujja S."/>
            <person name="Saif S."/>
            <person name="Birren B."/>
        </authorList>
    </citation>
    <scope>NUCLEOTIDE SEQUENCE [LARGE SCALE GENOMIC DNA]</scope>
    <source>
        <strain evidence="3">CBS 10435</strain>
    </source>
</reference>
<gene>
    <name evidence="2" type="ORF">L486_01087</name>
</gene>
<feature type="region of interest" description="Disordered" evidence="1">
    <location>
        <begin position="1"/>
        <end position="65"/>
    </location>
</feature>
<protein>
    <submittedName>
        <fullName evidence="2">Uncharacterized protein</fullName>
    </submittedName>
</protein>
<feature type="region of interest" description="Disordered" evidence="1">
    <location>
        <begin position="238"/>
        <end position="307"/>
    </location>
</feature>
<feature type="compositionally biased region" description="Basic and acidic residues" evidence="1">
    <location>
        <begin position="35"/>
        <end position="45"/>
    </location>
</feature>
<dbReference type="EMBL" id="KI669459">
    <property type="protein sequence ID" value="OCF61439.1"/>
    <property type="molecule type" value="Genomic_DNA"/>
</dbReference>
<feature type="compositionally biased region" description="Polar residues" evidence="1">
    <location>
        <begin position="1"/>
        <end position="11"/>
    </location>
</feature>
<sequence length="401" mass="45112">MTMAAQPTSPFQPFYTPSRKRRALSPPSLDTSEYQTRKDTNDLDLRYASPLTDPSHRDKRRRPNLANGFQGLSISVDQSASNLNDDLPRNGLDDDEGIGLQKNINNDVTVEVLPDKSTRSTNHHHHHHHHSNTHHWSIPSRAGPSSPSSSSTSPTTSSEEDYHPFQCHRRYAGVAQQADEIVQPDQVEAVSDLSVEDVTVVSPRNGRRRREEETGMDQITNTRNKRARTGDDFDVEMNTEEEMDEIGNGDHDKRRRRKTEWHEPEKDRIIITSLSDASSSRESSRSASPEPTADDVRNLSQPGMRGFTISPSLLTHLLKTQRDQLSGRKVSPNSNSLILYRPLGIPPGEWNDDIVKAWKPDEEYVDSGRFEILDDDEAFDNVTPSANGDTQMDIDGDVEMA</sequence>
<evidence type="ECO:0000313" key="2">
    <source>
        <dbReference type="EMBL" id="OCF61439.1"/>
    </source>
</evidence>
<reference evidence="2 3" key="1">
    <citation type="submission" date="2013-07" db="EMBL/GenBank/DDBJ databases">
        <title>The Genome Sequence of Kwoniella mangroviensis CBS10435.</title>
        <authorList>
            <consortium name="The Broad Institute Genome Sequencing Platform"/>
            <person name="Cuomo C."/>
            <person name="Litvintseva A."/>
            <person name="Chen Y."/>
            <person name="Heitman J."/>
            <person name="Sun S."/>
            <person name="Springer D."/>
            <person name="Dromer F."/>
            <person name="Young S.K."/>
            <person name="Zeng Q."/>
            <person name="Gargeya S."/>
            <person name="Fitzgerald M."/>
            <person name="Abouelleil A."/>
            <person name="Alvarado L."/>
            <person name="Berlin A.M."/>
            <person name="Chapman S.B."/>
            <person name="Dewar J."/>
            <person name="Goldberg J."/>
            <person name="Griggs A."/>
            <person name="Gujja S."/>
            <person name="Hansen M."/>
            <person name="Howarth C."/>
            <person name="Imamovic A."/>
            <person name="Larimer J."/>
            <person name="McCowan C."/>
            <person name="Murphy C."/>
            <person name="Pearson M."/>
            <person name="Priest M."/>
            <person name="Roberts A."/>
            <person name="Saif S."/>
            <person name="Shea T."/>
            <person name="Sykes S."/>
            <person name="Wortman J."/>
            <person name="Nusbaum C."/>
            <person name="Birren B."/>
        </authorList>
    </citation>
    <scope>NUCLEOTIDE SEQUENCE [LARGE SCALE GENOMIC DNA]</scope>
    <source>
        <strain evidence="2 3">CBS 10435</strain>
    </source>
</reference>
<accession>A0A1B9J0Y3</accession>
<feature type="compositionally biased region" description="Acidic residues" evidence="1">
    <location>
        <begin position="238"/>
        <end position="247"/>
    </location>
</feature>
<organism evidence="2 3">
    <name type="scientific">Kwoniella mangroviensis CBS 10435</name>
    <dbReference type="NCBI Taxonomy" id="1331196"/>
    <lineage>
        <taxon>Eukaryota</taxon>
        <taxon>Fungi</taxon>
        <taxon>Dikarya</taxon>
        <taxon>Basidiomycota</taxon>
        <taxon>Agaricomycotina</taxon>
        <taxon>Tremellomycetes</taxon>
        <taxon>Tremellales</taxon>
        <taxon>Cryptococcaceae</taxon>
        <taxon>Kwoniella</taxon>
    </lineage>
</organism>
<dbReference type="AlphaFoldDB" id="A0A1B9J0Y3"/>